<accession>A0ABR2S763</accession>
<reference evidence="2 3" key="1">
    <citation type="journal article" date="2024" name="G3 (Bethesda)">
        <title>Genome assembly of Hibiscus sabdariffa L. provides insights into metabolisms of medicinal natural products.</title>
        <authorList>
            <person name="Kim T."/>
        </authorList>
    </citation>
    <scope>NUCLEOTIDE SEQUENCE [LARGE SCALE GENOMIC DNA]</scope>
    <source>
        <strain evidence="2">TK-2024</strain>
        <tissue evidence="2">Old leaves</tissue>
    </source>
</reference>
<dbReference type="Proteomes" id="UP001396334">
    <property type="component" value="Unassembled WGS sequence"/>
</dbReference>
<evidence type="ECO:0000313" key="3">
    <source>
        <dbReference type="Proteomes" id="UP001396334"/>
    </source>
</evidence>
<keyword evidence="3" id="KW-1185">Reference proteome</keyword>
<feature type="region of interest" description="Disordered" evidence="1">
    <location>
        <begin position="1"/>
        <end position="34"/>
    </location>
</feature>
<dbReference type="EMBL" id="JBBPBN010000016">
    <property type="protein sequence ID" value="KAK9020764.1"/>
    <property type="molecule type" value="Genomic_DNA"/>
</dbReference>
<evidence type="ECO:0000313" key="2">
    <source>
        <dbReference type="EMBL" id="KAK9020764.1"/>
    </source>
</evidence>
<proteinExistence type="predicted"/>
<feature type="compositionally biased region" description="Low complexity" evidence="1">
    <location>
        <begin position="1"/>
        <end position="23"/>
    </location>
</feature>
<protein>
    <submittedName>
        <fullName evidence="2">Uncharacterized protein</fullName>
    </submittedName>
</protein>
<organism evidence="2 3">
    <name type="scientific">Hibiscus sabdariffa</name>
    <name type="common">roselle</name>
    <dbReference type="NCBI Taxonomy" id="183260"/>
    <lineage>
        <taxon>Eukaryota</taxon>
        <taxon>Viridiplantae</taxon>
        <taxon>Streptophyta</taxon>
        <taxon>Embryophyta</taxon>
        <taxon>Tracheophyta</taxon>
        <taxon>Spermatophyta</taxon>
        <taxon>Magnoliopsida</taxon>
        <taxon>eudicotyledons</taxon>
        <taxon>Gunneridae</taxon>
        <taxon>Pentapetalae</taxon>
        <taxon>rosids</taxon>
        <taxon>malvids</taxon>
        <taxon>Malvales</taxon>
        <taxon>Malvaceae</taxon>
        <taxon>Malvoideae</taxon>
        <taxon>Hibiscus</taxon>
    </lineage>
</organism>
<evidence type="ECO:0000256" key="1">
    <source>
        <dbReference type="SAM" id="MobiDB-lite"/>
    </source>
</evidence>
<comment type="caution">
    <text evidence="2">The sequence shown here is derived from an EMBL/GenBank/DDBJ whole genome shotgun (WGS) entry which is preliminary data.</text>
</comment>
<sequence length="172" mass="18264">MAPSEPITEPSEPTSEPVAEPTSAFPKQSQTFSNKKVSVVLDERALDANSTPLTDSRVPSCRRQTISLVPGAKRLWHMRPTDNQDTRAIDDSGPFATSGGGEEDTHPITDILPTNPFTIEAECCTRVALCAPVDSTVLPGVNGVSETDAMANLPCVDLPRVEAVNGVHGQGE</sequence>
<gene>
    <name evidence="2" type="ORF">V6N11_010780</name>
</gene>
<name>A0ABR2S763_9ROSI</name>
<feature type="compositionally biased region" description="Polar residues" evidence="1">
    <location>
        <begin position="25"/>
        <end position="34"/>
    </location>
</feature>